<evidence type="ECO:0000313" key="2">
    <source>
        <dbReference type="Proteomes" id="UP000001194"/>
    </source>
</evidence>
<organism evidence="2">
    <name type="scientific">Laccaria bicolor (strain S238N-H82 / ATCC MYA-4686)</name>
    <name type="common">Bicoloured deceiver</name>
    <name type="synonym">Laccaria laccata var. bicolor</name>
    <dbReference type="NCBI Taxonomy" id="486041"/>
    <lineage>
        <taxon>Eukaryota</taxon>
        <taxon>Fungi</taxon>
        <taxon>Dikarya</taxon>
        <taxon>Basidiomycota</taxon>
        <taxon>Agaricomycotina</taxon>
        <taxon>Agaricomycetes</taxon>
        <taxon>Agaricomycetidae</taxon>
        <taxon>Agaricales</taxon>
        <taxon>Agaricineae</taxon>
        <taxon>Hydnangiaceae</taxon>
        <taxon>Laccaria</taxon>
    </lineage>
</organism>
<sequence length="182" mass="18768">MCCCLRVVVLVCRWPPRVLFLSLCAAGACRDIPLAHDVDTSWAPSLVLGLSFHVGVGMGVGGVGMGGVDVGGVDVGGVDVGGVGVGSDRGGGGGREWDGHGGVTMPQTGDVTIWHALNPLDWDWTQESGWQSSGSPVDWTGLDSSGLGILPANLACPRVPPRHLTGSIYWGQAARENVQNAL</sequence>
<evidence type="ECO:0000313" key="1">
    <source>
        <dbReference type="EMBL" id="EDQ98676.1"/>
    </source>
</evidence>
<protein>
    <submittedName>
        <fullName evidence="1">Predicted protein</fullName>
    </submittedName>
</protein>
<proteinExistence type="predicted"/>
<name>B0E3A6_LACBS</name>
<accession>B0E3A6</accession>
<dbReference type="KEGG" id="lbc:LACBIDRAFT_335752"/>
<dbReference type="RefSeq" id="XP_001890675.1">
    <property type="nucleotide sequence ID" value="XM_001890640.1"/>
</dbReference>
<dbReference type="EMBL" id="DS547222">
    <property type="protein sequence ID" value="EDQ98676.1"/>
    <property type="molecule type" value="Genomic_DNA"/>
</dbReference>
<dbReference type="HOGENOM" id="CLU_1482229_0_0_1"/>
<gene>
    <name evidence="1" type="ORF">LACBIDRAFT_335752</name>
</gene>
<dbReference type="GeneID" id="6086328"/>
<reference evidence="1 2" key="1">
    <citation type="journal article" date="2008" name="Nature">
        <title>The genome of Laccaria bicolor provides insights into mycorrhizal symbiosis.</title>
        <authorList>
            <person name="Martin F."/>
            <person name="Aerts A."/>
            <person name="Ahren D."/>
            <person name="Brun A."/>
            <person name="Danchin E.G.J."/>
            <person name="Duchaussoy F."/>
            <person name="Gibon J."/>
            <person name="Kohler A."/>
            <person name="Lindquist E."/>
            <person name="Pereda V."/>
            <person name="Salamov A."/>
            <person name="Shapiro H.J."/>
            <person name="Wuyts J."/>
            <person name="Blaudez D."/>
            <person name="Buee M."/>
            <person name="Brokstein P."/>
            <person name="Canbaeck B."/>
            <person name="Cohen D."/>
            <person name="Courty P.E."/>
            <person name="Coutinho P.M."/>
            <person name="Delaruelle C."/>
            <person name="Detter J.C."/>
            <person name="Deveau A."/>
            <person name="DiFazio S."/>
            <person name="Duplessis S."/>
            <person name="Fraissinet-Tachet L."/>
            <person name="Lucic E."/>
            <person name="Frey-Klett P."/>
            <person name="Fourrey C."/>
            <person name="Feussner I."/>
            <person name="Gay G."/>
            <person name="Grimwood J."/>
            <person name="Hoegger P.J."/>
            <person name="Jain P."/>
            <person name="Kilaru S."/>
            <person name="Labbe J."/>
            <person name="Lin Y.C."/>
            <person name="Legue V."/>
            <person name="Le Tacon F."/>
            <person name="Marmeisse R."/>
            <person name="Melayah D."/>
            <person name="Montanini B."/>
            <person name="Muratet M."/>
            <person name="Nehls U."/>
            <person name="Niculita-Hirzel H."/>
            <person name="Oudot-Le Secq M.P."/>
            <person name="Peter M."/>
            <person name="Quesneville H."/>
            <person name="Rajashekar B."/>
            <person name="Reich M."/>
            <person name="Rouhier N."/>
            <person name="Schmutz J."/>
            <person name="Yin T."/>
            <person name="Chalot M."/>
            <person name="Henrissat B."/>
            <person name="Kuees U."/>
            <person name="Lucas S."/>
            <person name="Van de Peer Y."/>
            <person name="Podila G.K."/>
            <person name="Polle A."/>
            <person name="Pukkila P.J."/>
            <person name="Richardson P.M."/>
            <person name="Rouze P."/>
            <person name="Sanders I.R."/>
            <person name="Stajich J.E."/>
            <person name="Tunlid A."/>
            <person name="Tuskan G."/>
            <person name="Grigoriev I.V."/>
        </authorList>
    </citation>
    <scope>NUCLEOTIDE SEQUENCE [LARGE SCALE GENOMIC DNA]</scope>
    <source>
        <strain evidence="2">S238N-H82 / ATCC MYA-4686</strain>
    </source>
</reference>
<keyword evidence="2" id="KW-1185">Reference proteome</keyword>
<dbReference type="Proteomes" id="UP000001194">
    <property type="component" value="Unassembled WGS sequence"/>
</dbReference>
<dbReference type="PROSITE" id="PS51257">
    <property type="entry name" value="PROKAR_LIPOPROTEIN"/>
    <property type="match status" value="1"/>
</dbReference>
<dbReference type="AlphaFoldDB" id="B0E3A6"/>
<dbReference type="InParanoid" id="B0E3A6"/>